<organism evidence="4 5">
    <name type="scientific">Bipolaricaulis sibiricus</name>
    <dbReference type="NCBI Taxonomy" id="2501609"/>
    <lineage>
        <taxon>Bacteria</taxon>
        <taxon>Candidatus Bipolaricaulota</taxon>
        <taxon>Candidatus Bipolaricaulia</taxon>
        <taxon>Candidatus Bipolaricaulales</taxon>
        <taxon>Candidatus Bipolaricaulaceae</taxon>
        <taxon>Candidatus Bipolaricaulis</taxon>
    </lineage>
</organism>
<dbReference type="Pfam" id="PF13649">
    <property type="entry name" value="Methyltransf_25"/>
    <property type="match status" value="1"/>
</dbReference>
<dbReference type="Gene3D" id="3.40.50.150">
    <property type="entry name" value="Vaccinia Virus protein VP39"/>
    <property type="match status" value="1"/>
</dbReference>
<protein>
    <recommendedName>
        <fullName evidence="3">Methyltransferase domain-containing protein</fullName>
    </recommendedName>
</protein>
<keyword evidence="1" id="KW-0489">Methyltransferase</keyword>
<dbReference type="Proteomes" id="UP000287233">
    <property type="component" value="Chromosome"/>
</dbReference>
<evidence type="ECO:0000313" key="4">
    <source>
        <dbReference type="EMBL" id="QAA75800.1"/>
    </source>
</evidence>
<dbReference type="KEGG" id="bih:BIP78_0032"/>
<dbReference type="EMBL" id="CP034928">
    <property type="protein sequence ID" value="QAA75800.1"/>
    <property type="molecule type" value="Genomic_DNA"/>
</dbReference>
<dbReference type="PANTHER" id="PTHR43861">
    <property type="entry name" value="TRANS-ACONITATE 2-METHYLTRANSFERASE-RELATED"/>
    <property type="match status" value="1"/>
</dbReference>
<evidence type="ECO:0000256" key="1">
    <source>
        <dbReference type="ARBA" id="ARBA00022603"/>
    </source>
</evidence>
<dbReference type="GO" id="GO:0008168">
    <property type="term" value="F:methyltransferase activity"/>
    <property type="evidence" value="ECO:0007669"/>
    <property type="project" value="UniProtKB-KW"/>
</dbReference>
<dbReference type="PANTHER" id="PTHR43861:SF1">
    <property type="entry name" value="TRANS-ACONITATE 2-METHYLTRANSFERASE"/>
    <property type="match status" value="1"/>
</dbReference>
<dbReference type="CDD" id="cd02440">
    <property type="entry name" value="AdoMet_MTases"/>
    <property type="match status" value="1"/>
</dbReference>
<accession>A0A410FSA4</accession>
<gene>
    <name evidence="4" type="ORF">BIP78_0032</name>
</gene>
<evidence type="ECO:0000256" key="2">
    <source>
        <dbReference type="ARBA" id="ARBA00022679"/>
    </source>
</evidence>
<keyword evidence="2" id="KW-0808">Transferase</keyword>
<reference evidence="5" key="1">
    <citation type="submission" date="2018-12" db="EMBL/GenBank/DDBJ databases">
        <title>Complete genome sequence of an uncultured bacterium of the candidate phylum Bipolaricaulota.</title>
        <authorList>
            <person name="Kadnikov V.V."/>
            <person name="Mardanov A.V."/>
            <person name="Beletsky A.V."/>
            <person name="Frank Y.A."/>
            <person name="Karnachuk O.V."/>
            <person name="Ravin N.V."/>
        </authorList>
    </citation>
    <scope>NUCLEOTIDE SEQUENCE [LARGE SCALE GENOMIC DNA]</scope>
</reference>
<name>A0A410FSA4_BIPS1</name>
<evidence type="ECO:0000259" key="3">
    <source>
        <dbReference type="Pfam" id="PF13649"/>
    </source>
</evidence>
<dbReference type="InterPro" id="IPR029063">
    <property type="entry name" value="SAM-dependent_MTases_sf"/>
</dbReference>
<dbReference type="InterPro" id="IPR041698">
    <property type="entry name" value="Methyltransf_25"/>
</dbReference>
<evidence type="ECO:0000313" key="5">
    <source>
        <dbReference type="Proteomes" id="UP000287233"/>
    </source>
</evidence>
<proteinExistence type="predicted"/>
<dbReference type="AlphaFoldDB" id="A0A410FSA4"/>
<dbReference type="SUPFAM" id="SSF53335">
    <property type="entry name" value="S-adenosyl-L-methionine-dependent methyltransferases"/>
    <property type="match status" value="1"/>
</dbReference>
<dbReference type="GO" id="GO:0032259">
    <property type="term" value="P:methylation"/>
    <property type="evidence" value="ECO:0007669"/>
    <property type="project" value="UniProtKB-KW"/>
</dbReference>
<feature type="domain" description="Methyltransferase" evidence="3">
    <location>
        <begin position="37"/>
        <end position="136"/>
    </location>
</feature>
<sequence length="260" mass="29480">MEEYDRQDALFYDYYSTGVPGDVAFYVEEARTAGSPVLELGCGTGRILIPVAQAGVEVVGLDRAPSMLAVAREKVAQLPRDVQKRVSLVEGDMRDFTLGRRFTLVMIPYRAFLHLLTVEDQKRALRSIRDHLVPGGRLVLNVFDPSLEMIVAHRTSLGSALKLESEFIHPVTGRRVLVWDTRDYQTEEQTLRQYFVFEELDEGGNVVAKRFNPLVLRYVFRYEMQHLLELSGFGVEALYGDFARGPFRCGGEQVWVASRA</sequence>